<protein>
    <submittedName>
        <fullName evidence="1">Uncharacterized protein</fullName>
    </submittedName>
</protein>
<reference evidence="1 2" key="1">
    <citation type="journal article" date="2022" name="DNA Res.">
        <title>Chromosomal-level genome assembly of the orchid tree Bauhinia variegata (Leguminosae; Cercidoideae) supports the allotetraploid origin hypothesis of Bauhinia.</title>
        <authorList>
            <person name="Zhong Y."/>
            <person name="Chen Y."/>
            <person name="Zheng D."/>
            <person name="Pang J."/>
            <person name="Liu Y."/>
            <person name="Luo S."/>
            <person name="Meng S."/>
            <person name="Qian L."/>
            <person name="Wei D."/>
            <person name="Dai S."/>
            <person name="Zhou R."/>
        </authorList>
    </citation>
    <scope>NUCLEOTIDE SEQUENCE [LARGE SCALE GENOMIC DNA]</scope>
    <source>
        <strain evidence="1">BV-YZ2020</strain>
    </source>
</reference>
<name>A0ACB9Q8F3_BAUVA</name>
<keyword evidence="2" id="KW-1185">Reference proteome</keyword>
<evidence type="ECO:0000313" key="1">
    <source>
        <dbReference type="EMBL" id="KAI4357113.1"/>
    </source>
</evidence>
<accession>A0ACB9Q8F3</accession>
<dbReference type="EMBL" id="CM039426">
    <property type="protein sequence ID" value="KAI4357113.1"/>
    <property type="molecule type" value="Genomic_DNA"/>
</dbReference>
<gene>
    <name evidence="1" type="ORF">L6164_001082</name>
</gene>
<evidence type="ECO:0000313" key="2">
    <source>
        <dbReference type="Proteomes" id="UP000828941"/>
    </source>
</evidence>
<comment type="caution">
    <text evidence="1">The sequence shown here is derived from an EMBL/GenBank/DDBJ whole genome shotgun (WGS) entry which is preliminary data.</text>
</comment>
<proteinExistence type="predicted"/>
<organism evidence="1 2">
    <name type="scientific">Bauhinia variegata</name>
    <name type="common">Purple orchid tree</name>
    <name type="synonym">Phanera variegata</name>
    <dbReference type="NCBI Taxonomy" id="167791"/>
    <lineage>
        <taxon>Eukaryota</taxon>
        <taxon>Viridiplantae</taxon>
        <taxon>Streptophyta</taxon>
        <taxon>Embryophyta</taxon>
        <taxon>Tracheophyta</taxon>
        <taxon>Spermatophyta</taxon>
        <taxon>Magnoliopsida</taxon>
        <taxon>eudicotyledons</taxon>
        <taxon>Gunneridae</taxon>
        <taxon>Pentapetalae</taxon>
        <taxon>rosids</taxon>
        <taxon>fabids</taxon>
        <taxon>Fabales</taxon>
        <taxon>Fabaceae</taxon>
        <taxon>Cercidoideae</taxon>
        <taxon>Cercideae</taxon>
        <taxon>Bauhiniinae</taxon>
        <taxon>Bauhinia</taxon>
    </lineage>
</organism>
<dbReference type="Proteomes" id="UP000828941">
    <property type="component" value="Chromosome 1"/>
</dbReference>
<sequence length="395" mass="45295">MHMRYATHILNLIVNDGLKDLNPSIVPIRNAIRYVRSSPQCLQKFKQAAHAEKISSGTSLCFDVPTRWNSTYIMLEHAIPFQKAFERLEDEDEGYVTWFKDDRQPSTLDWDNARAFIQFLKLFYEVTLALSSFLHVTANCAFDEIQTINELLVKWSENEANSILGTMTCNMRNKFDKYWGKIENINPLIYIGIVLDAQYKLKYVNLICDANYEIGTATLLKKNITDTLWQLYNFYAQESHEVSQTSNDSASHEESVITKESLADMGWIGTPILSRSTPECARDYLVSSRIKCLFVTFCVLFTWPSLDVILADQVSMVIPILKLKRLYSTVIFQTCCWLNIQLFLGGMVDLILVNSKFTASTFAKTFKCLDAQGNRLVVLYPAVNVDQFKEPHSLK</sequence>